<dbReference type="KEGG" id="dpx:DAPPUDRAFT_101922"/>
<evidence type="ECO:0000313" key="1">
    <source>
        <dbReference type="EMBL" id="EFX82010.1"/>
    </source>
</evidence>
<dbReference type="HOGENOM" id="CLU_1549191_0_0_1"/>
<accession>E9GEW4</accession>
<sequence length="173" mass="19325">MERTAGHTSTAAAIVSNGKSSDSSPFYWGFPWEIVTTTRATPSDTEKHFENKETKRDVCCGPCTVTADAFIIGSTSLISPLEEEKIFVCRYAESLGRPVVVRNRNEPPVCLFLFSGSIGLDGNNREATEMQTSLPLSNEKSSWRWEKVSIIYAESKIKEVEDEEEEEEEKSFG</sequence>
<dbReference type="InParanoid" id="E9GEW4"/>
<dbReference type="Proteomes" id="UP000000305">
    <property type="component" value="Unassembled WGS sequence"/>
</dbReference>
<dbReference type="EMBL" id="GL732541">
    <property type="protein sequence ID" value="EFX82010.1"/>
    <property type="molecule type" value="Genomic_DNA"/>
</dbReference>
<evidence type="ECO:0000313" key="2">
    <source>
        <dbReference type="Proteomes" id="UP000000305"/>
    </source>
</evidence>
<name>E9GEW4_DAPPU</name>
<keyword evidence="2" id="KW-1185">Reference proteome</keyword>
<organism evidence="1 2">
    <name type="scientific">Daphnia pulex</name>
    <name type="common">Water flea</name>
    <dbReference type="NCBI Taxonomy" id="6669"/>
    <lineage>
        <taxon>Eukaryota</taxon>
        <taxon>Metazoa</taxon>
        <taxon>Ecdysozoa</taxon>
        <taxon>Arthropoda</taxon>
        <taxon>Crustacea</taxon>
        <taxon>Branchiopoda</taxon>
        <taxon>Diplostraca</taxon>
        <taxon>Cladocera</taxon>
        <taxon>Anomopoda</taxon>
        <taxon>Daphniidae</taxon>
        <taxon>Daphnia</taxon>
    </lineage>
</organism>
<dbReference type="AlphaFoldDB" id="E9GEW4"/>
<proteinExistence type="predicted"/>
<reference evidence="1 2" key="1">
    <citation type="journal article" date="2011" name="Science">
        <title>The ecoresponsive genome of Daphnia pulex.</title>
        <authorList>
            <person name="Colbourne J.K."/>
            <person name="Pfrender M.E."/>
            <person name="Gilbert D."/>
            <person name="Thomas W.K."/>
            <person name="Tucker A."/>
            <person name="Oakley T.H."/>
            <person name="Tokishita S."/>
            <person name="Aerts A."/>
            <person name="Arnold G.J."/>
            <person name="Basu M.K."/>
            <person name="Bauer D.J."/>
            <person name="Caceres C.E."/>
            <person name="Carmel L."/>
            <person name="Casola C."/>
            <person name="Choi J.H."/>
            <person name="Detter J.C."/>
            <person name="Dong Q."/>
            <person name="Dusheyko S."/>
            <person name="Eads B.D."/>
            <person name="Frohlich T."/>
            <person name="Geiler-Samerotte K.A."/>
            <person name="Gerlach D."/>
            <person name="Hatcher P."/>
            <person name="Jogdeo S."/>
            <person name="Krijgsveld J."/>
            <person name="Kriventseva E.V."/>
            <person name="Kultz D."/>
            <person name="Laforsch C."/>
            <person name="Lindquist E."/>
            <person name="Lopez J."/>
            <person name="Manak J.R."/>
            <person name="Muller J."/>
            <person name="Pangilinan J."/>
            <person name="Patwardhan R.P."/>
            <person name="Pitluck S."/>
            <person name="Pritham E.J."/>
            <person name="Rechtsteiner A."/>
            <person name="Rho M."/>
            <person name="Rogozin I.B."/>
            <person name="Sakarya O."/>
            <person name="Salamov A."/>
            <person name="Schaack S."/>
            <person name="Shapiro H."/>
            <person name="Shiga Y."/>
            <person name="Skalitzky C."/>
            <person name="Smith Z."/>
            <person name="Souvorov A."/>
            <person name="Sung W."/>
            <person name="Tang Z."/>
            <person name="Tsuchiya D."/>
            <person name="Tu H."/>
            <person name="Vos H."/>
            <person name="Wang M."/>
            <person name="Wolf Y.I."/>
            <person name="Yamagata H."/>
            <person name="Yamada T."/>
            <person name="Ye Y."/>
            <person name="Shaw J.R."/>
            <person name="Andrews J."/>
            <person name="Crease T.J."/>
            <person name="Tang H."/>
            <person name="Lucas S.M."/>
            <person name="Robertson H.M."/>
            <person name="Bork P."/>
            <person name="Koonin E.V."/>
            <person name="Zdobnov E.M."/>
            <person name="Grigoriev I.V."/>
            <person name="Lynch M."/>
            <person name="Boore J.L."/>
        </authorList>
    </citation>
    <scope>NUCLEOTIDE SEQUENCE [LARGE SCALE GENOMIC DNA]</scope>
</reference>
<protein>
    <submittedName>
        <fullName evidence="1">Uncharacterized protein</fullName>
    </submittedName>
</protein>
<gene>
    <name evidence="1" type="ORF">DAPPUDRAFT_101922</name>
</gene>